<evidence type="ECO:0000256" key="1">
    <source>
        <dbReference type="ARBA" id="ARBA00022980"/>
    </source>
</evidence>
<evidence type="ECO:0000256" key="2">
    <source>
        <dbReference type="ARBA" id="ARBA00023274"/>
    </source>
</evidence>
<organism evidence="5 6">
    <name type="scientific">Haloferax massiliensis</name>
    <dbReference type="NCBI Taxonomy" id="1476858"/>
    <lineage>
        <taxon>Archaea</taxon>
        <taxon>Methanobacteriati</taxon>
        <taxon>Methanobacteriota</taxon>
        <taxon>Stenosarchaea group</taxon>
        <taxon>Halobacteria</taxon>
        <taxon>Halobacteriales</taxon>
        <taxon>Haloferacaceae</taxon>
        <taxon>Haloferax</taxon>
    </lineage>
</organism>
<dbReference type="Pfam" id="PF01775">
    <property type="entry name" value="Ribosomal_L18A"/>
    <property type="match status" value="1"/>
</dbReference>
<dbReference type="GO" id="GO:0006412">
    <property type="term" value="P:translation"/>
    <property type="evidence" value="ECO:0007669"/>
    <property type="project" value="UniProtKB-UniRule"/>
</dbReference>
<evidence type="ECO:0000313" key="5">
    <source>
        <dbReference type="EMBL" id="CQR49293.1"/>
    </source>
</evidence>
<proteinExistence type="inferred from homology"/>
<dbReference type="GO" id="GO:0005840">
    <property type="term" value="C:ribosome"/>
    <property type="evidence" value="ECO:0007669"/>
    <property type="project" value="UniProtKB-KW"/>
</dbReference>
<reference evidence="6" key="1">
    <citation type="submission" date="2015-03" db="EMBL/GenBank/DDBJ databases">
        <authorList>
            <person name="Urmite Genomes"/>
        </authorList>
    </citation>
    <scope>NUCLEOTIDE SEQUENCE [LARGE SCALE GENOMIC DNA]</scope>
    <source>
        <strain evidence="6">Arc-Hr</strain>
    </source>
</reference>
<dbReference type="EMBL" id="CSTE01000001">
    <property type="protein sequence ID" value="CQR49293.1"/>
    <property type="molecule type" value="Genomic_DNA"/>
</dbReference>
<dbReference type="Gene3D" id="3.10.20.10">
    <property type="match status" value="1"/>
</dbReference>
<dbReference type="Proteomes" id="UP000198902">
    <property type="component" value="Unassembled WGS sequence"/>
</dbReference>
<accession>A0A0D6JNW1</accession>
<dbReference type="GO" id="GO:1990904">
    <property type="term" value="C:ribonucleoprotein complex"/>
    <property type="evidence" value="ECO:0007669"/>
    <property type="project" value="UniProtKB-KW"/>
</dbReference>
<dbReference type="AlphaFoldDB" id="A0A0D6JNW1"/>
<name>A0A0D6JNW1_9EURY</name>
<keyword evidence="1 3" id="KW-0689">Ribosomal protein</keyword>
<dbReference type="HAMAP" id="MF_00273">
    <property type="entry name" value="Ribosomal_eL20"/>
    <property type="match status" value="1"/>
</dbReference>
<protein>
    <recommendedName>
        <fullName evidence="3">Large ribosomal subunit protein eL20</fullName>
    </recommendedName>
</protein>
<dbReference type="SUPFAM" id="SSF160374">
    <property type="entry name" value="RplX-like"/>
    <property type="match status" value="1"/>
</dbReference>
<keyword evidence="2 3" id="KW-0687">Ribonucleoprotein</keyword>
<dbReference type="RefSeq" id="WP_007275895.1">
    <property type="nucleotide sequence ID" value="NZ_CABLRR010000001.1"/>
</dbReference>
<comment type="similarity">
    <text evidence="3">Belongs to the eukaryotic ribosomal protein eL20 family.</text>
</comment>
<gene>
    <name evidence="3" type="primary">rpl18a</name>
    <name evidence="3" type="synonym">rpl20e</name>
    <name evidence="3" type="synonym">rplX</name>
    <name evidence="5" type="ORF">BN996_00751</name>
</gene>
<evidence type="ECO:0000256" key="3">
    <source>
        <dbReference type="HAMAP-Rule" id="MF_00273"/>
    </source>
</evidence>
<feature type="domain" description="Large ribosomal subunit protein eL20" evidence="4">
    <location>
        <begin position="1"/>
        <end position="56"/>
    </location>
</feature>
<dbReference type="NCBIfam" id="NF001981">
    <property type="entry name" value="PRK00773.1-1"/>
    <property type="match status" value="1"/>
</dbReference>
<sequence length="58" mass="6350">MSQFIITGSFTSRGVVHEFTKTVEAPNENVAQERAFSLIGSEHGIKRTKVELNEVSAA</sequence>
<comment type="subunit">
    <text evidence="3">Part of the 50S ribosomal subunit. Binds 23S rRNA.</text>
</comment>
<evidence type="ECO:0000313" key="6">
    <source>
        <dbReference type="Proteomes" id="UP000198902"/>
    </source>
</evidence>
<keyword evidence="3" id="KW-0694">RNA-binding</keyword>
<dbReference type="GO" id="GO:0003735">
    <property type="term" value="F:structural constituent of ribosome"/>
    <property type="evidence" value="ECO:0007669"/>
    <property type="project" value="InterPro"/>
</dbReference>
<keyword evidence="6" id="KW-1185">Reference proteome</keyword>
<dbReference type="GO" id="GO:0070180">
    <property type="term" value="F:large ribosomal subunit rRNA binding"/>
    <property type="evidence" value="ECO:0007669"/>
    <property type="project" value="UniProtKB-UniRule"/>
</dbReference>
<dbReference type="OrthoDB" id="191241at2157"/>
<dbReference type="InterPro" id="IPR023573">
    <property type="entry name" value="Ribosomal_eL20_dom"/>
</dbReference>
<evidence type="ECO:0000259" key="4">
    <source>
        <dbReference type="Pfam" id="PF01775"/>
    </source>
</evidence>
<keyword evidence="3" id="KW-0699">rRNA-binding</keyword>
<dbReference type="InterPro" id="IPR028877">
    <property type="entry name" value="Ribosomal_eL20"/>
</dbReference>